<dbReference type="AlphaFoldDB" id="A0A3M7QIG2"/>
<accession>A0A3M7QIG2</accession>
<protein>
    <submittedName>
        <fullName evidence="1">Uncharacterized protein</fullName>
    </submittedName>
</protein>
<proteinExistence type="predicted"/>
<name>A0A3M7QIG2_BRAPC</name>
<sequence length="117" mass="13308">MIFSPQKIVLHFQDLIDLSLIKLILLKIDKLCNFKDIAMNIPLERKRRAGRPKLTAKALTKQPNETQAINEIGISSCEDSETEEIAEPLAKKSRVEFIEKLPKNKRGRPAGSKNKKK</sequence>
<dbReference type="Proteomes" id="UP000276133">
    <property type="component" value="Unassembled WGS sequence"/>
</dbReference>
<keyword evidence="2" id="KW-1185">Reference proteome</keyword>
<dbReference type="OrthoDB" id="10184658at2759"/>
<dbReference type="EMBL" id="REGN01006062">
    <property type="protein sequence ID" value="RNA11032.1"/>
    <property type="molecule type" value="Genomic_DNA"/>
</dbReference>
<gene>
    <name evidence="1" type="ORF">BpHYR1_007895</name>
</gene>
<evidence type="ECO:0000313" key="2">
    <source>
        <dbReference type="Proteomes" id="UP000276133"/>
    </source>
</evidence>
<comment type="caution">
    <text evidence="1">The sequence shown here is derived from an EMBL/GenBank/DDBJ whole genome shotgun (WGS) entry which is preliminary data.</text>
</comment>
<organism evidence="1 2">
    <name type="scientific">Brachionus plicatilis</name>
    <name type="common">Marine rotifer</name>
    <name type="synonym">Brachionus muelleri</name>
    <dbReference type="NCBI Taxonomy" id="10195"/>
    <lineage>
        <taxon>Eukaryota</taxon>
        <taxon>Metazoa</taxon>
        <taxon>Spiralia</taxon>
        <taxon>Gnathifera</taxon>
        <taxon>Rotifera</taxon>
        <taxon>Eurotatoria</taxon>
        <taxon>Monogononta</taxon>
        <taxon>Pseudotrocha</taxon>
        <taxon>Ploima</taxon>
        <taxon>Brachionidae</taxon>
        <taxon>Brachionus</taxon>
    </lineage>
</organism>
<evidence type="ECO:0000313" key="1">
    <source>
        <dbReference type="EMBL" id="RNA11032.1"/>
    </source>
</evidence>
<reference evidence="1 2" key="1">
    <citation type="journal article" date="2018" name="Sci. Rep.">
        <title>Genomic signatures of local adaptation to the degree of environmental predictability in rotifers.</title>
        <authorList>
            <person name="Franch-Gras L."/>
            <person name="Hahn C."/>
            <person name="Garcia-Roger E.M."/>
            <person name="Carmona M.J."/>
            <person name="Serra M."/>
            <person name="Gomez A."/>
        </authorList>
    </citation>
    <scope>NUCLEOTIDE SEQUENCE [LARGE SCALE GENOMIC DNA]</scope>
    <source>
        <strain evidence="1">HYR1</strain>
    </source>
</reference>